<dbReference type="GO" id="GO:0005829">
    <property type="term" value="C:cytosol"/>
    <property type="evidence" value="ECO:0007669"/>
    <property type="project" value="TreeGrafter"/>
</dbReference>
<keyword evidence="9" id="KW-1185">Reference proteome</keyword>
<dbReference type="GO" id="GO:0006053">
    <property type="term" value="P:N-acetylmannosamine catabolic process"/>
    <property type="evidence" value="ECO:0007669"/>
    <property type="project" value="TreeGrafter"/>
</dbReference>
<dbReference type="PANTHER" id="PTHR36204:SF1">
    <property type="entry name" value="N-ACETYLMANNOSAMINE-6-PHOSPHATE 2-EPIMERASE-RELATED"/>
    <property type="match status" value="1"/>
</dbReference>
<dbReference type="STRING" id="44252.DJ90_4682"/>
<evidence type="ECO:0000256" key="6">
    <source>
        <dbReference type="ARBA" id="ARBA00023235"/>
    </source>
</evidence>
<dbReference type="CDD" id="cd04729">
    <property type="entry name" value="NanE"/>
    <property type="match status" value="1"/>
</dbReference>
<dbReference type="UniPathway" id="UPA00629">
    <property type="reaction ID" value="UER00682"/>
</dbReference>
<sequence>MIDSMKHGLIVSCQAHFDHPLNHAPMIAAMAKSAELGGAAGIRADGPEHIAEIKKQVGLPVIGIYKVHQYDHRFFITPTFEHVRAIVEAGADIVALEASVQNQPDTEALGMLIRRVKEELHAPVMADVSTFAEGERAWRLGADFVGTTLSGYTDASVGRALPDIALVKQLTEAGVRAVCEGHVGSPGQALAAIEAGAYFVVVGTAITDPIAITRQFAGKLQPYREGSDRRAYR</sequence>
<dbReference type="Pfam" id="PF04131">
    <property type="entry name" value="NanE"/>
    <property type="match status" value="1"/>
</dbReference>
<gene>
    <name evidence="8" type="ORF">DJ90_4682</name>
</gene>
<evidence type="ECO:0000313" key="8">
    <source>
        <dbReference type="EMBL" id="KFM94217.1"/>
    </source>
</evidence>
<evidence type="ECO:0000313" key="9">
    <source>
        <dbReference type="Proteomes" id="UP000029278"/>
    </source>
</evidence>
<protein>
    <recommendedName>
        <fullName evidence="5">N-acylglucosamine-6-phosphate 2-epimerase</fullName>
        <ecNumber evidence="5">5.1.3.9</ecNumber>
    </recommendedName>
</protein>
<comment type="function">
    <text evidence="2">Converts N-acetylmannosamine-6-phosphate (ManNAc-6-P) to N-acetylglucosamine-6-phosphate (GlcNAc-6-P).</text>
</comment>
<dbReference type="AlphaFoldDB" id="A0A090Y8R8"/>
<comment type="pathway">
    <text evidence="3">Amino-sugar metabolism; N-acetylneuraminate degradation; D-fructose 6-phosphate from N-acetylneuraminate: step 3/5.</text>
</comment>
<evidence type="ECO:0000256" key="5">
    <source>
        <dbReference type="ARBA" id="ARBA00013180"/>
    </source>
</evidence>
<dbReference type="NCBIfam" id="NF002231">
    <property type="entry name" value="PRK01130.1"/>
    <property type="match status" value="1"/>
</dbReference>
<organism evidence="8 9">
    <name type="scientific">Paenibacillus macerans</name>
    <name type="common">Bacillus macerans</name>
    <dbReference type="NCBI Taxonomy" id="44252"/>
    <lineage>
        <taxon>Bacteria</taxon>
        <taxon>Bacillati</taxon>
        <taxon>Bacillota</taxon>
        <taxon>Bacilli</taxon>
        <taxon>Bacillales</taxon>
        <taxon>Paenibacillaceae</taxon>
        <taxon>Paenibacillus</taxon>
    </lineage>
</organism>
<name>A0A090Y8R8_PAEMA</name>
<dbReference type="PATRIC" id="fig|44252.3.peg.5775"/>
<dbReference type="InterPro" id="IPR007260">
    <property type="entry name" value="NanE"/>
</dbReference>
<dbReference type="GeneID" id="77010860"/>
<evidence type="ECO:0000256" key="3">
    <source>
        <dbReference type="ARBA" id="ARBA00005081"/>
    </source>
</evidence>
<evidence type="ECO:0000256" key="1">
    <source>
        <dbReference type="ARBA" id="ARBA00000056"/>
    </source>
</evidence>
<evidence type="ECO:0000256" key="4">
    <source>
        <dbReference type="ARBA" id="ARBA00007439"/>
    </source>
</evidence>
<dbReference type="SUPFAM" id="SSF51366">
    <property type="entry name" value="Ribulose-phoshate binding barrel"/>
    <property type="match status" value="1"/>
</dbReference>
<dbReference type="RefSeq" id="WP_051985197.1">
    <property type="nucleotide sequence ID" value="NZ_BGML01000004.1"/>
</dbReference>
<dbReference type="PANTHER" id="PTHR36204">
    <property type="entry name" value="N-ACETYLMANNOSAMINE-6-PHOSPHATE 2-EPIMERASE-RELATED"/>
    <property type="match status" value="1"/>
</dbReference>
<accession>A0A090Y8R8</accession>
<dbReference type="EC" id="5.1.3.9" evidence="5"/>
<dbReference type="Proteomes" id="UP000029278">
    <property type="component" value="Unassembled WGS sequence"/>
</dbReference>
<evidence type="ECO:0000256" key="2">
    <source>
        <dbReference type="ARBA" id="ARBA00002147"/>
    </source>
</evidence>
<dbReference type="Gene3D" id="3.20.20.70">
    <property type="entry name" value="Aldolase class I"/>
    <property type="match status" value="1"/>
</dbReference>
<dbReference type="InterPro" id="IPR013785">
    <property type="entry name" value="Aldolase_TIM"/>
</dbReference>
<dbReference type="InterPro" id="IPR011060">
    <property type="entry name" value="RibuloseP-bd_barrel"/>
</dbReference>
<keyword evidence="7" id="KW-0119">Carbohydrate metabolism</keyword>
<proteinExistence type="inferred from homology"/>
<dbReference type="GO" id="GO:0019262">
    <property type="term" value="P:N-acetylneuraminate catabolic process"/>
    <property type="evidence" value="ECO:0007669"/>
    <property type="project" value="UniProtKB-UniPathway"/>
</dbReference>
<comment type="caution">
    <text evidence="8">The sequence shown here is derived from an EMBL/GenBank/DDBJ whole genome shotgun (WGS) entry which is preliminary data.</text>
</comment>
<dbReference type="EMBL" id="JMQA01000048">
    <property type="protein sequence ID" value="KFM94217.1"/>
    <property type="molecule type" value="Genomic_DNA"/>
</dbReference>
<dbReference type="GO" id="GO:0047465">
    <property type="term" value="F:N-acylglucosamine-6-phosphate 2-epimerase activity"/>
    <property type="evidence" value="ECO:0007669"/>
    <property type="project" value="UniProtKB-EC"/>
</dbReference>
<evidence type="ECO:0000256" key="7">
    <source>
        <dbReference type="ARBA" id="ARBA00023277"/>
    </source>
</evidence>
<dbReference type="HOGENOM" id="CLU_086300_1_0_9"/>
<keyword evidence="6" id="KW-0413">Isomerase</keyword>
<comment type="catalytic activity">
    <reaction evidence="1">
        <text>an N-acyl-D-glucosamine 6-phosphate = an N-acyl-D-mannosamine 6-phosphate</text>
        <dbReference type="Rhea" id="RHEA:23932"/>
        <dbReference type="ChEBI" id="CHEBI:57599"/>
        <dbReference type="ChEBI" id="CHEBI:57666"/>
        <dbReference type="EC" id="5.1.3.9"/>
    </reaction>
</comment>
<reference evidence="8 9" key="1">
    <citation type="submission" date="2014-04" db="EMBL/GenBank/DDBJ databases">
        <authorList>
            <person name="Bishop-Lilly K.A."/>
            <person name="Broomall S.M."/>
            <person name="Chain P.S."/>
            <person name="Chertkov O."/>
            <person name="Coyne S.R."/>
            <person name="Daligault H.E."/>
            <person name="Davenport K.W."/>
            <person name="Erkkila T."/>
            <person name="Frey K.G."/>
            <person name="Gibbons H.S."/>
            <person name="Gu W."/>
            <person name="Jaissle J."/>
            <person name="Johnson S.L."/>
            <person name="Koroleva G.I."/>
            <person name="Ladner J.T."/>
            <person name="Lo C.-C."/>
            <person name="Minogue T.D."/>
            <person name="Munk C."/>
            <person name="Palacios G.F."/>
            <person name="Redden C.L."/>
            <person name="Rosenzweig C.N."/>
            <person name="Scholz M.B."/>
            <person name="Teshima H."/>
            <person name="Xu Y."/>
        </authorList>
    </citation>
    <scope>NUCLEOTIDE SEQUENCE [LARGE SCALE GENOMIC DNA]</scope>
    <source>
        <strain evidence="8 9">8244</strain>
    </source>
</reference>
<comment type="similarity">
    <text evidence="4">Belongs to the NanE family.</text>
</comment>